<dbReference type="SUPFAM" id="SSF52402">
    <property type="entry name" value="Adenine nucleotide alpha hydrolases-like"/>
    <property type="match status" value="1"/>
</dbReference>
<proteinExistence type="predicted"/>
<organism evidence="3 4">
    <name type="scientific">Peptoniphilus koenoeneniae</name>
    <dbReference type="NCBI Taxonomy" id="507751"/>
    <lineage>
        <taxon>Bacteria</taxon>
        <taxon>Bacillati</taxon>
        <taxon>Bacillota</taxon>
        <taxon>Tissierellia</taxon>
        <taxon>Tissierellales</taxon>
        <taxon>Peptoniphilaceae</taxon>
        <taxon>Peptoniphilus</taxon>
    </lineage>
</organism>
<name>A0ABU0AZL8_9FIRM</name>
<accession>A0ABU0AZL8</accession>
<dbReference type="Pfam" id="PF01012">
    <property type="entry name" value="ETF"/>
    <property type="match status" value="1"/>
</dbReference>
<dbReference type="RefSeq" id="WP_023055951.1">
    <property type="nucleotide sequence ID" value="NZ_JAUSTN010000007.1"/>
</dbReference>
<dbReference type="PANTHER" id="PTHR21294">
    <property type="entry name" value="ELECTRON TRANSFER FLAVOPROTEIN BETA-SUBUNIT"/>
    <property type="match status" value="1"/>
</dbReference>
<dbReference type="InterPro" id="IPR014729">
    <property type="entry name" value="Rossmann-like_a/b/a_fold"/>
</dbReference>
<dbReference type="SMART" id="SM00893">
    <property type="entry name" value="ETF"/>
    <property type="match status" value="1"/>
</dbReference>
<gene>
    <name evidence="3" type="ORF">J2S72_001432</name>
</gene>
<dbReference type="Proteomes" id="UP001236559">
    <property type="component" value="Unassembled WGS sequence"/>
</dbReference>
<feature type="domain" description="Electron transfer flavoprotein alpha/beta-subunit N-terminal" evidence="2">
    <location>
        <begin position="22"/>
        <end position="211"/>
    </location>
</feature>
<dbReference type="Gene3D" id="3.40.50.620">
    <property type="entry name" value="HUPs"/>
    <property type="match status" value="1"/>
</dbReference>
<dbReference type="InterPro" id="IPR014730">
    <property type="entry name" value="ETF_a/b_N"/>
</dbReference>
<sequence length="262" mass="28619">MNIVVCIKQVPDTNEVKLDPKTNTLIRDGVPSIINPDDKSGLEAALKIKDQTGAHVTVVSMGPPQAENALREALAMGADEAILVTDRVFGGADTWATSCTIAGALKHLDYDLIITGRQAIDGDTAQVGPQMAEHLNLPQVTYVENIEVNEGFLTVTRQFEDRYHKIKLKTPCLITTLSELAEPRFMSVGGIFEAFKKDIKIWHYEDIKDELDDSNLGLKGSPTKVKKSYPKQGKGAGVILTDLSADEAAKAILSKLEEKYII</sequence>
<protein>
    <recommendedName>
        <fullName evidence="1">Electron transfer flavoprotein small subunit</fullName>
    </recommendedName>
</protein>
<evidence type="ECO:0000313" key="3">
    <source>
        <dbReference type="EMBL" id="MDQ0275405.1"/>
    </source>
</evidence>
<evidence type="ECO:0000256" key="1">
    <source>
        <dbReference type="ARBA" id="ARBA00042002"/>
    </source>
</evidence>
<dbReference type="PANTHER" id="PTHR21294:SF17">
    <property type="entry name" value="PROTEIN FIXA"/>
    <property type="match status" value="1"/>
</dbReference>
<dbReference type="InterPro" id="IPR012255">
    <property type="entry name" value="ETF_b"/>
</dbReference>
<dbReference type="EMBL" id="JAUSTN010000007">
    <property type="protein sequence ID" value="MDQ0275405.1"/>
    <property type="molecule type" value="Genomic_DNA"/>
</dbReference>
<evidence type="ECO:0000313" key="4">
    <source>
        <dbReference type="Proteomes" id="UP001236559"/>
    </source>
</evidence>
<dbReference type="InterPro" id="IPR033948">
    <property type="entry name" value="ETF_beta_N"/>
</dbReference>
<keyword evidence="4" id="KW-1185">Reference proteome</keyword>
<dbReference type="PIRSF" id="PIRSF000090">
    <property type="entry name" value="Beta-ETF"/>
    <property type="match status" value="1"/>
</dbReference>
<evidence type="ECO:0000259" key="2">
    <source>
        <dbReference type="SMART" id="SM00893"/>
    </source>
</evidence>
<comment type="caution">
    <text evidence="3">The sequence shown here is derived from an EMBL/GenBank/DDBJ whole genome shotgun (WGS) entry which is preliminary data.</text>
</comment>
<reference evidence="3 4" key="1">
    <citation type="submission" date="2023-07" db="EMBL/GenBank/DDBJ databases">
        <title>Genomic Encyclopedia of Type Strains, Phase IV (KMG-IV): sequencing the most valuable type-strain genomes for metagenomic binning, comparative biology and taxonomic classification.</title>
        <authorList>
            <person name="Goeker M."/>
        </authorList>
    </citation>
    <scope>NUCLEOTIDE SEQUENCE [LARGE SCALE GENOMIC DNA]</scope>
    <source>
        <strain evidence="3 4">DSM 22616</strain>
    </source>
</reference>
<dbReference type="CDD" id="cd01714">
    <property type="entry name" value="ETF_beta"/>
    <property type="match status" value="1"/>
</dbReference>